<dbReference type="AlphaFoldDB" id="A0A0F9F5Y0"/>
<dbReference type="EMBL" id="LAZR01022459">
    <property type="protein sequence ID" value="KKL81809.1"/>
    <property type="molecule type" value="Genomic_DNA"/>
</dbReference>
<sequence>MNRLKRLFQKPPENELTKVAIAADAATPTRDEPLISPHMVLAVVALL</sequence>
<feature type="non-terminal residue" evidence="1">
    <location>
        <position position="47"/>
    </location>
</feature>
<protein>
    <submittedName>
        <fullName evidence="1">Uncharacterized protein</fullName>
    </submittedName>
</protein>
<accession>A0A0F9F5Y0</accession>
<evidence type="ECO:0000313" key="1">
    <source>
        <dbReference type="EMBL" id="KKL81809.1"/>
    </source>
</evidence>
<name>A0A0F9F5Y0_9ZZZZ</name>
<comment type="caution">
    <text evidence="1">The sequence shown here is derived from an EMBL/GenBank/DDBJ whole genome shotgun (WGS) entry which is preliminary data.</text>
</comment>
<proteinExistence type="predicted"/>
<organism evidence="1">
    <name type="scientific">marine sediment metagenome</name>
    <dbReference type="NCBI Taxonomy" id="412755"/>
    <lineage>
        <taxon>unclassified sequences</taxon>
        <taxon>metagenomes</taxon>
        <taxon>ecological metagenomes</taxon>
    </lineage>
</organism>
<reference evidence="1" key="1">
    <citation type="journal article" date="2015" name="Nature">
        <title>Complex archaea that bridge the gap between prokaryotes and eukaryotes.</title>
        <authorList>
            <person name="Spang A."/>
            <person name="Saw J.H."/>
            <person name="Jorgensen S.L."/>
            <person name="Zaremba-Niedzwiedzka K."/>
            <person name="Martijn J."/>
            <person name="Lind A.E."/>
            <person name="van Eijk R."/>
            <person name="Schleper C."/>
            <person name="Guy L."/>
            <person name="Ettema T.J."/>
        </authorList>
    </citation>
    <scope>NUCLEOTIDE SEQUENCE</scope>
</reference>
<gene>
    <name evidence="1" type="ORF">LCGC14_1991110</name>
</gene>